<name>A0A5P8D418_9CAUD</name>
<evidence type="ECO:0000313" key="2">
    <source>
        <dbReference type="Proteomes" id="UP000326781"/>
    </source>
</evidence>
<proteinExistence type="predicted"/>
<evidence type="ECO:0000313" key="1">
    <source>
        <dbReference type="EMBL" id="QFP93798.1"/>
    </source>
</evidence>
<reference evidence="1 2" key="1">
    <citation type="submission" date="2019-08" db="EMBL/GenBank/DDBJ databases">
        <title>Six bacteriophages against potato bacterial diseases.</title>
        <authorList>
            <person name="Zhang X."/>
            <person name="Kering K."/>
        </authorList>
    </citation>
    <scope>NUCLEOTIDE SEQUENCE [LARGE SCALE GENOMIC DNA]</scope>
</reference>
<protein>
    <submittedName>
        <fullName evidence="1">Uncharacterized protein</fullName>
    </submittedName>
</protein>
<organism evidence="1 2">
    <name type="scientific">Pectobacterium phage Wc4</name>
    <dbReference type="NCBI Taxonomy" id="2652428"/>
    <lineage>
        <taxon>Viruses</taxon>
        <taxon>Duplodnaviria</taxon>
        <taxon>Heunggongvirae</taxon>
        <taxon>Uroviricota</taxon>
        <taxon>Caudoviricetes</taxon>
        <taxon>Andersonviridae</taxon>
        <taxon>Andersonviridae incertae sedis</taxon>
        <taxon>Arnovirus</taxon>
        <taxon>Arnovirus Wc4</taxon>
    </lineage>
</organism>
<dbReference type="Proteomes" id="UP000326781">
    <property type="component" value="Segment"/>
</dbReference>
<dbReference type="EMBL" id="MN270891">
    <property type="protein sequence ID" value="QFP93798.1"/>
    <property type="molecule type" value="Genomic_DNA"/>
</dbReference>
<sequence length="56" mass="6159">MYTLVMLVGYAFGNVITSVVVPDLSLKDCEKTAQVIKDSQASVFSSQCVEQMWVAK</sequence>
<accession>A0A5P8D418</accession>
<keyword evidence="2" id="KW-1185">Reference proteome</keyword>